<organism evidence="4">
    <name type="scientific">hydrothermal vent metagenome</name>
    <dbReference type="NCBI Taxonomy" id="652676"/>
    <lineage>
        <taxon>unclassified sequences</taxon>
        <taxon>metagenomes</taxon>
        <taxon>ecological metagenomes</taxon>
    </lineage>
</organism>
<keyword evidence="3" id="KW-0325">Glycoprotein</keyword>
<keyword evidence="2" id="KW-0677">Repeat</keyword>
<protein>
    <submittedName>
        <fullName evidence="4">Uncharacterized protein</fullName>
    </submittedName>
</protein>
<dbReference type="EMBL" id="UOFR01000082">
    <property type="protein sequence ID" value="VAX01085.1"/>
    <property type="molecule type" value="Genomic_DNA"/>
</dbReference>
<dbReference type="Pfam" id="PF01839">
    <property type="entry name" value="FG-GAP"/>
    <property type="match status" value="1"/>
</dbReference>
<dbReference type="AlphaFoldDB" id="A0A3B1B485"/>
<evidence type="ECO:0000256" key="2">
    <source>
        <dbReference type="ARBA" id="ARBA00022737"/>
    </source>
</evidence>
<dbReference type="SUPFAM" id="SSF69318">
    <property type="entry name" value="Integrin alpha N-terminal domain"/>
    <property type="match status" value="1"/>
</dbReference>
<dbReference type="InterPro" id="IPR028994">
    <property type="entry name" value="Integrin_alpha_N"/>
</dbReference>
<evidence type="ECO:0000256" key="1">
    <source>
        <dbReference type="ARBA" id="ARBA00022729"/>
    </source>
</evidence>
<accession>A0A3B1B485</accession>
<dbReference type="Gene3D" id="2.130.10.130">
    <property type="entry name" value="Integrin alpha, N-terminal"/>
    <property type="match status" value="1"/>
</dbReference>
<reference evidence="4" key="1">
    <citation type="submission" date="2018-06" db="EMBL/GenBank/DDBJ databases">
        <authorList>
            <person name="Zhirakovskaya E."/>
        </authorList>
    </citation>
    <scope>NUCLEOTIDE SEQUENCE</scope>
</reference>
<sequence>MGVELDDDDGTDRGAVWILFLDNDGKVLSFTKISDLSGGFNGTLVDDDQFGYALTSIGDLDGDGFEDLVVTASGDEGNGVDRGTLWILFIAEVEGDTEFDSEIDMGELFSGNR</sequence>
<dbReference type="InterPro" id="IPR013517">
    <property type="entry name" value="FG-GAP"/>
</dbReference>
<dbReference type="InterPro" id="IPR013519">
    <property type="entry name" value="Int_alpha_beta-p"/>
</dbReference>
<evidence type="ECO:0000313" key="4">
    <source>
        <dbReference type="EMBL" id="VAX01085.1"/>
    </source>
</evidence>
<keyword evidence="1" id="KW-0732">Signal</keyword>
<gene>
    <name evidence="4" type="ORF">MNBD_GAMMA21-1840</name>
</gene>
<name>A0A3B1B485_9ZZZZ</name>
<proteinExistence type="predicted"/>
<evidence type="ECO:0000256" key="3">
    <source>
        <dbReference type="ARBA" id="ARBA00023180"/>
    </source>
</evidence>
<dbReference type="SMART" id="SM00191">
    <property type="entry name" value="Int_alpha"/>
    <property type="match status" value="1"/>
</dbReference>